<protein>
    <recommendedName>
        <fullName evidence="1">DUF302 domain-containing protein</fullName>
    </recommendedName>
</protein>
<dbReference type="CDD" id="cd14797">
    <property type="entry name" value="DUF302"/>
    <property type="match status" value="1"/>
</dbReference>
<dbReference type="PANTHER" id="PTHR38342:SF2">
    <property type="entry name" value="INNER MEMBRANE OR EXPORTED"/>
    <property type="match status" value="1"/>
</dbReference>
<dbReference type="EMBL" id="CP025012">
    <property type="protein sequence ID" value="AUW42634.1"/>
    <property type="molecule type" value="Genomic_DNA"/>
</dbReference>
<dbReference type="Pfam" id="PF03625">
    <property type="entry name" value="DUF302"/>
    <property type="match status" value="1"/>
</dbReference>
<feature type="domain" description="DUF302" evidence="1">
    <location>
        <begin position="36"/>
        <end position="90"/>
    </location>
</feature>
<sequence length="144" mass="15615">MRSKAIEHRTTHAFEEALETATRAIGKAGMTVFAEIDHAKAARDNGLSMPETRVIVYGNPKAGTPVMLDMPLTALDLPLRILVRELPGRNSAVAFHPMAEMFEELGVKREVAARFDAVQQAIVDEVCGGCPTATRDHNNGGYLA</sequence>
<proteinExistence type="predicted"/>
<evidence type="ECO:0000313" key="3">
    <source>
        <dbReference type="Proteomes" id="UP000238523"/>
    </source>
</evidence>
<dbReference type="SUPFAM" id="SSF103247">
    <property type="entry name" value="TT1751-like"/>
    <property type="match status" value="1"/>
</dbReference>
<dbReference type="RefSeq" id="WP_105006174.1">
    <property type="nucleotide sequence ID" value="NZ_CP025012.1"/>
</dbReference>
<name>A0A2K9Z316_RHILE</name>
<dbReference type="Gene3D" id="3.30.310.70">
    <property type="entry name" value="TT1751-like domain"/>
    <property type="match status" value="1"/>
</dbReference>
<dbReference type="Proteomes" id="UP000238523">
    <property type="component" value="Chromosome"/>
</dbReference>
<evidence type="ECO:0000313" key="2">
    <source>
        <dbReference type="EMBL" id="AUW42634.1"/>
    </source>
</evidence>
<dbReference type="InterPro" id="IPR035923">
    <property type="entry name" value="TT1751-like_sf"/>
</dbReference>
<dbReference type="InterPro" id="IPR005180">
    <property type="entry name" value="DUF302"/>
</dbReference>
<dbReference type="PANTHER" id="PTHR38342">
    <property type="entry name" value="SLR5037 PROTEIN"/>
    <property type="match status" value="1"/>
</dbReference>
<accession>A0A2K9Z316</accession>
<dbReference type="AlphaFoldDB" id="A0A2K9Z316"/>
<organism evidence="2 3">
    <name type="scientific">Rhizobium leguminosarum</name>
    <dbReference type="NCBI Taxonomy" id="384"/>
    <lineage>
        <taxon>Bacteria</taxon>
        <taxon>Pseudomonadati</taxon>
        <taxon>Pseudomonadota</taxon>
        <taxon>Alphaproteobacteria</taxon>
        <taxon>Hyphomicrobiales</taxon>
        <taxon>Rhizobiaceae</taxon>
        <taxon>Rhizobium/Agrobacterium group</taxon>
        <taxon>Rhizobium</taxon>
    </lineage>
</organism>
<evidence type="ECO:0000259" key="1">
    <source>
        <dbReference type="Pfam" id="PF03625"/>
    </source>
</evidence>
<gene>
    <name evidence="2" type="ORF">CUJ84_Chr002273</name>
</gene>
<reference evidence="2 3" key="1">
    <citation type="submission" date="2017-11" db="EMBL/GenBank/DDBJ databases">
        <title>Complete genome of Rhizobium leguminosarum Norway, an ineffective micro-symbiont.</title>
        <authorList>
            <person name="Hoffrichter A."/>
            <person name="Liang J."/>
            <person name="Brachmann A."/>
            <person name="Marin M."/>
        </authorList>
    </citation>
    <scope>NUCLEOTIDE SEQUENCE [LARGE SCALE GENOMIC DNA]</scope>
    <source>
        <strain evidence="2 3">Norway</strain>
    </source>
</reference>